<comment type="caution">
    <text evidence="2">The sequence shown here is derived from an EMBL/GenBank/DDBJ whole genome shotgun (WGS) entry which is preliminary data.</text>
</comment>
<keyword evidence="3" id="KW-1185">Reference proteome</keyword>
<name>A0AAE1FFX2_PETCI</name>
<organism evidence="2 3">
    <name type="scientific">Petrolisthes cinctipes</name>
    <name type="common">Flat porcelain crab</name>
    <dbReference type="NCBI Taxonomy" id="88211"/>
    <lineage>
        <taxon>Eukaryota</taxon>
        <taxon>Metazoa</taxon>
        <taxon>Ecdysozoa</taxon>
        <taxon>Arthropoda</taxon>
        <taxon>Crustacea</taxon>
        <taxon>Multicrustacea</taxon>
        <taxon>Malacostraca</taxon>
        <taxon>Eumalacostraca</taxon>
        <taxon>Eucarida</taxon>
        <taxon>Decapoda</taxon>
        <taxon>Pleocyemata</taxon>
        <taxon>Anomura</taxon>
        <taxon>Galatheoidea</taxon>
        <taxon>Porcellanidae</taxon>
        <taxon>Petrolisthes</taxon>
    </lineage>
</organism>
<accession>A0AAE1FFX2</accession>
<gene>
    <name evidence="2" type="ORF">Pcinc_022638</name>
</gene>
<proteinExistence type="predicted"/>
<dbReference type="AlphaFoldDB" id="A0AAE1FFX2"/>
<dbReference type="Proteomes" id="UP001286313">
    <property type="component" value="Unassembled WGS sequence"/>
</dbReference>
<evidence type="ECO:0000256" key="1">
    <source>
        <dbReference type="SAM" id="SignalP"/>
    </source>
</evidence>
<keyword evidence="1" id="KW-0732">Signal</keyword>
<evidence type="ECO:0000313" key="2">
    <source>
        <dbReference type="EMBL" id="KAK3872267.1"/>
    </source>
</evidence>
<feature type="signal peptide" evidence="1">
    <location>
        <begin position="1"/>
        <end position="18"/>
    </location>
</feature>
<reference evidence="2" key="1">
    <citation type="submission" date="2023-10" db="EMBL/GenBank/DDBJ databases">
        <title>Genome assemblies of two species of porcelain crab, Petrolisthes cinctipes and Petrolisthes manimaculis (Anomura: Porcellanidae).</title>
        <authorList>
            <person name="Angst P."/>
        </authorList>
    </citation>
    <scope>NUCLEOTIDE SEQUENCE</scope>
    <source>
        <strain evidence="2">PB745_01</strain>
        <tissue evidence="2">Gill</tissue>
    </source>
</reference>
<protein>
    <submittedName>
        <fullName evidence="2">Uncharacterized protein</fullName>
    </submittedName>
</protein>
<sequence>MYILPIGLLLSLHLPSTALLPPHFTYLLLACFPLASSTFYYLASPTSSTFYCLVSPSLHLPSTALFPPHFTYLLLPCFPRITDLIVSTAGPLKTQPMERGEMSSQAKGRKIGRVQMAVDQ</sequence>
<evidence type="ECO:0000313" key="3">
    <source>
        <dbReference type="Proteomes" id="UP001286313"/>
    </source>
</evidence>
<feature type="chain" id="PRO_5042144910" evidence="1">
    <location>
        <begin position="19"/>
        <end position="120"/>
    </location>
</feature>
<dbReference type="EMBL" id="JAWQEG010002394">
    <property type="protein sequence ID" value="KAK3872267.1"/>
    <property type="molecule type" value="Genomic_DNA"/>
</dbReference>